<dbReference type="CDD" id="cd00154">
    <property type="entry name" value="Rab"/>
    <property type="match status" value="1"/>
</dbReference>
<dbReference type="PRINTS" id="PR00449">
    <property type="entry name" value="RASTRNSFRMNG"/>
</dbReference>
<dbReference type="Pfam" id="PF00071">
    <property type="entry name" value="Ras"/>
    <property type="match status" value="1"/>
</dbReference>
<dbReference type="PANTHER" id="PTHR47977">
    <property type="entry name" value="RAS-RELATED PROTEIN RAB"/>
    <property type="match status" value="1"/>
</dbReference>
<name>A0A9Q0LLZ0_ANAIG</name>
<dbReference type="FunFam" id="3.40.50.300:FF:000586">
    <property type="entry name" value="Rab family GTPase"/>
    <property type="match status" value="1"/>
</dbReference>
<dbReference type="SUPFAM" id="SSF52540">
    <property type="entry name" value="P-loop containing nucleoside triphosphate hydrolases"/>
    <property type="match status" value="1"/>
</dbReference>
<protein>
    <submittedName>
        <fullName evidence="5">Small rab-related gtpase</fullName>
    </submittedName>
</protein>
<sequence length="195" mass="22288">MEIEEPIILKCLIIGNTRVGKSCILLRYCDGKFYVNPGLTIGVDFRFARTKVNENEVKLQIWDTAGQERFRTITSTYYRSADGIIVVYDVTNIDSFEQVKNWFLEISNNAPPNTAVILAGNKIDLEDQRAITYKEGKNFADSLNCPFMEVSAKTGENIPEIFELISVEMLKRNKKRPKKQSLGFLTEEKNKKNCC</sequence>
<dbReference type="Gene3D" id="3.40.50.300">
    <property type="entry name" value="P-loop containing nucleotide triphosphate hydrolases"/>
    <property type="match status" value="1"/>
</dbReference>
<dbReference type="SMART" id="SM00175">
    <property type="entry name" value="RAB"/>
    <property type="match status" value="1"/>
</dbReference>
<dbReference type="OMA" id="SCCKVGP"/>
<evidence type="ECO:0000313" key="6">
    <source>
        <dbReference type="Proteomes" id="UP001149090"/>
    </source>
</evidence>
<dbReference type="PROSITE" id="PS51421">
    <property type="entry name" value="RAS"/>
    <property type="match status" value="1"/>
</dbReference>
<dbReference type="SMART" id="SM00177">
    <property type="entry name" value="ARF"/>
    <property type="match status" value="1"/>
</dbReference>
<comment type="caution">
    <text evidence="5">The sequence shown here is derived from an EMBL/GenBank/DDBJ whole genome shotgun (WGS) entry which is preliminary data.</text>
</comment>
<dbReference type="NCBIfam" id="TIGR00231">
    <property type="entry name" value="small_GTP"/>
    <property type="match status" value="1"/>
</dbReference>
<gene>
    <name evidence="5" type="ORF">M0811_07611</name>
</gene>
<keyword evidence="6" id="KW-1185">Reference proteome</keyword>
<dbReference type="PROSITE" id="PS51419">
    <property type="entry name" value="RAB"/>
    <property type="match status" value="1"/>
</dbReference>
<evidence type="ECO:0000313" key="5">
    <source>
        <dbReference type="EMBL" id="KAJ5075258.1"/>
    </source>
</evidence>
<dbReference type="OrthoDB" id="9989112at2759"/>
<reference evidence="5" key="1">
    <citation type="submission" date="2022-10" db="EMBL/GenBank/DDBJ databases">
        <title>Novel sulphate-reducing endosymbionts in the free-living metamonad Anaeramoeba.</title>
        <authorList>
            <person name="Jerlstrom-Hultqvist J."/>
            <person name="Cepicka I."/>
            <person name="Gallot-Lavallee L."/>
            <person name="Salas-Leiva D."/>
            <person name="Curtis B.A."/>
            <person name="Zahonova K."/>
            <person name="Pipaliya S."/>
            <person name="Dacks J."/>
            <person name="Roger A.J."/>
        </authorList>
    </citation>
    <scope>NUCLEOTIDE SEQUENCE</scope>
    <source>
        <strain evidence="5">BMAN</strain>
    </source>
</reference>
<evidence type="ECO:0000256" key="3">
    <source>
        <dbReference type="ARBA" id="ARBA00023134"/>
    </source>
</evidence>
<dbReference type="SMART" id="SM00173">
    <property type="entry name" value="RAS"/>
    <property type="match status" value="1"/>
</dbReference>
<comment type="subcellular location">
    <subcellularLocation>
        <location evidence="1">Endomembrane system</location>
    </subcellularLocation>
</comment>
<dbReference type="GO" id="GO:0003924">
    <property type="term" value="F:GTPase activity"/>
    <property type="evidence" value="ECO:0007669"/>
    <property type="project" value="InterPro"/>
</dbReference>
<dbReference type="SMART" id="SM00176">
    <property type="entry name" value="RAN"/>
    <property type="match status" value="1"/>
</dbReference>
<dbReference type="GO" id="GO:0005525">
    <property type="term" value="F:GTP binding"/>
    <property type="evidence" value="ECO:0007669"/>
    <property type="project" value="UniProtKB-KW"/>
</dbReference>
<evidence type="ECO:0000256" key="2">
    <source>
        <dbReference type="ARBA" id="ARBA00022741"/>
    </source>
</evidence>
<dbReference type="Proteomes" id="UP001149090">
    <property type="component" value="Unassembled WGS sequence"/>
</dbReference>
<evidence type="ECO:0000256" key="4">
    <source>
        <dbReference type="ARBA" id="ARBA00023136"/>
    </source>
</evidence>
<keyword evidence="4" id="KW-0472">Membrane</keyword>
<evidence type="ECO:0000256" key="1">
    <source>
        <dbReference type="ARBA" id="ARBA00004308"/>
    </source>
</evidence>
<dbReference type="InterPro" id="IPR001806">
    <property type="entry name" value="Small_GTPase"/>
</dbReference>
<dbReference type="InterPro" id="IPR005225">
    <property type="entry name" value="Small_GTP-bd"/>
</dbReference>
<dbReference type="EMBL" id="JAPDFW010000066">
    <property type="protein sequence ID" value="KAJ5075258.1"/>
    <property type="molecule type" value="Genomic_DNA"/>
</dbReference>
<accession>A0A9Q0LLZ0</accession>
<dbReference type="AlphaFoldDB" id="A0A9Q0LLZ0"/>
<dbReference type="InterPro" id="IPR027417">
    <property type="entry name" value="P-loop_NTPase"/>
</dbReference>
<dbReference type="PROSITE" id="PS51420">
    <property type="entry name" value="RHO"/>
    <property type="match status" value="1"/>
</dbReference>
<keyword evidence="2" id="KW-0547">Nucleotide-binding</keyword>
<dbReference type="SMART" id="SM00174">
    <property type="entry name" value="RHO"/>
    <property type="match status" value="1"/>
</dbReference>
<keyword evidence="3" id="KW-0342">GTP-binding</keyword>
<dbReference type="GO" id="GO:0012505">
    <property type="term" value="C:endomembrane system"/>
    <property type="evidence" value="ECO:0007669"/>
    <property type="project" value="UniProtKB-SubCell"/>
</dbReference>
<proteinExistence type="predicted"/>
<dbReference type="InterPro" id="IPR050227">
    <property type="entry name" value="Rab"/>
</dbReference>
<organism evidence="5 6">
    <name type="scientific">Anaeramoeba ignava</name>
    <name type="common">Anaerobic marine amoeba</name>
    <dbReference type="NCBI Taxonomy" id="1746090"/>
    <lineage>
        <taxon>Eukaryota</taxon>
        <taxon>Metamonada</taxon>
        <taxon>Anaeramoebidae</taxon>
        <taxon>Anaeramoeba</taxon>
    </lineage>
</organism>